<dbReference type="Proteomes" id="UP001589568">
    <property type="component" value="Unassembled WGS sequence"/>
</dbReference>
<reference evidence="1 2" key="1">
    <citation type="submission" date="2024-09" db="EMBL/GenBank/DDBJ databases">
        <authorList>
            <person name="Sun Q."/>
            <person name="Mori K."/>
        </authorList>
    </citation>
    <scope>NUCLEOTIDE SEQUENCE [LARGE SCALE GENOMIC DNA]</scope>
    <source>
        <strain evidence="1 2">JCM 3324</strain>
    </source>
</reference>
<gene>
    <name evidence="1" type="primary">gvpO</name>
    <name evidence="1" type="ORF">ACFFR3_04870</name>
</gene>
<dbReference type="InterPro" id="IPR008634">
    <property type="entry name" value="Gas-vesicle_GvpO"/>
</dbReference>
<accession>A0ABV5NFL4</accession>
<dbReference type="EMBL" id="JBHMCF010000003">
    <property type="protein sequence ID" value="MFB9468826.1"/>
    <property type="molecule type" value="Genomic_DNA"/>
</dbReference>
<evidence type="ECO:0000313" key="1">
    <source>
        <dbReference type="EMBL" id="MFB9468826.1"/>
    </source>
</evidence>
<dbReference type="Pfam" id="PF05800">
    <property type="entry name" value="GvpO"/>
    <property type="match status" value="1"/>
</dbReference>
<protein>
    <submittedName>
        <fullName evidence="1">Gas vesicle protein GvpO</fullName>
    </submittedName>
</protein>
<dbReference type="RefSeq" id="WP_345396203.1">
    <property type="nucleotide sequence ID" value="NZ_BAAAXS010000001.1"/>
</dbReference>
<organism evidence="1 2">
    <name type="scientific">Nonomuraea salmonea</name>
    <dbReference type="NCBI Taxonomy" id="46181"/>
    <lineage>
        <taxon>Bacteria</taxon>
        <taxon>Bacillati</taxon>
        <taxon>Actinomycetota</taxon>
        <taxon>Actinomycetes</taxon>
        <taxon>Streptosporangiales</taxon>
        <taxon>Streptosporangiaceae</taxon>
        <taxon>Nonomuraea</taxon>
    </lineage>
</organism>
<proteinExistence type="predicted"/>
<keyword evidence="2" id="KW-1185">Reference proteome</keyword>
<comment type="caution">
    <text evidence="1">The sequence shown here is derived from an EMBL/GenBank/DDBJ whole genome shotgun (WGS) entry which is preliminary data.</text>
</comment>
<name>A0ABV5NFL4_9ACTN</name>
<sequence>MIAEGSDTEELDGEEELVEVLDAASAGEAGMQHIADLTKKEPEGVTSVVPGDDGWLVDVELVEDRRIPSSGDMLALYRVEMDMEGTLLSYRRIRRYRRSNADFGEA</sequence>
<evidence type="ECO:0000313" key="2">
    <source>
        <dbReference type="Proteomes" id="UP001589568"/>
    </source>
</evidence>